<dbReference type="EMBL" id="JAMBOP010000029">
    <property type="protein sequence ID" value="MCM3737844.1"/>
    <property type="molecule type" value="Genomic_DNA"/>
</dbReference>
<organism evidence="1 2">
    <name type="scientific">Bacillus cytotoxicus</name>
    <dbReference type="NCBI Taxonomy" id="580165"/>
    <lineage>
        <taxon>Bacteria</taxon>
        <taxon>Bacillati</taxon>
        <taxon>Bacillota</taxon>
        <taxon>Bacilli</taxon>
        <taxon>Bacillales</taxon>
        <taxon>Bacillaceae</taxon>
        <taxon>Bacillus</taxon>
        <taxon>Bacillus cereus group</taxon>
    </lineage>
</organism>
<keyword evidence="1" id="KW-0418">Kinase</keyword>
<dbReference type="Proteomes" id="UP001202289">
    <property type="component" value="Unassembled WGS sequence"/>
</dbReference>
<protein>
    <submittedName>
        <fullName evidence="1">HAMP domain-containing histidine kinase</fullName>
    </submittedName>
</protein>
<accession>A0ACC6AC68</accession>
<name>A0ACC6AC68_9BACI</name>
<evidence type="ECO:0000313" key="1">
    <source>
        <dbReference type="EMBL" id="MCM3737844.1"/>
    </source>
</evidence>
<reference evidence="1" key="1">
    <citation type="submission" date="2022-05" db="EMBL/GenBank/DDBJ databases">
        <title>Comparative Genomics of Spacecraft Associated Microbes.</title>
        <authorList>
            <person name="Tran M.T."/>
            <person name="Wright A."/>
            <person name="Seuylemezian A."/>
            <person name="Eisen J."/>
            <person name="Coil D."/>
        </authorList>
    </citation>
    <scope>NUCLEOTIDE SEQUENCE</scope>
    <source>
        <strain evidence="1">FAIRING 10M-2.2</strain>
    </source>
</reference>
<evidence type="ECO:0000313" key="2">
    <source>
        <dbReference type="Proteomes" id="UP001202289"/>
    </source>
</evidence>
<keyword evidence="1" id="KW-0808">Transferase</keyword>
<comment type="caution">
    <text evidence="1">The sequence shown here is derived from an EMBL/GenBank/DDBJ whole genome shotgun (WGS) entry which is preliminary data.</text>
</comment>
<gene>
    <name evidence="1" type="ORF">M3215_19145</name>
</gene>
<sequence>MRSLYSRFVIISIVIMLVSSMIGFLLSNVYYHLYLKPYNSEKILKYAQEVKHLYEQSNEQNREEYLQSISNLGFEIYVVDDRKQGKRYGNAFRKINVNDETIESVLKGHTYNGISTYPTRLFITGFFDNELLNSIGIPIQHDDKQYALFIRPDIQQQFGEMRVFFAVLLCLMVGLSIILIAIAARFIVRPIQLFTNATKKIANGEYEVALPEYRKDEIGTLAISFRKMAKSLKDLDRMRQEFVSNVSHEFQSPLSSIQGFSKTLQTNEMSETERKRYLKIIESESRRMSSLCKQLLTLASLDKEERVLDKKTFDIGKQIRDVIFMSEWQWREKDVAIELDVPNIQVYGDENLLHQVWTNLLTNSIKFTDSGGTISFYGEEKETELCLTISDTGIGMSEEEIDKIFDRFYKVDEARNRTIEGSGLGLSIVKKIIDLHEGSIAVNSVKGEGTTFTIHLPKVAKNV</sequence>
<proteinExistence type="predicted"/>
<keyword evidence="2" id="KW-1185">Reference proteome</keyword>